<dbReference type="EMBL" id="PCWA01000082">
    <property type="protein sequence ID" value="PIQ88936.1"/>
    <property type="molecule type" value="Genomic_DNA"/>
</dbReference>
<proteinExistence type="predicted"/>
<dbReference type="Proteomes" id="UP000229641">
    <property type="component" value="Unassembled WGS sequence"/>
</dbReference>
<gene>
    <name evidence="1" type="ORF">COV72_05695</name>
</gene>
<evidence type="ECO:0008006" key="3">
    <source>
        <dbReference type="Google" id="ProtNLM"/>
    </source>
</evidence>
<dbReference type="Pfam" id="PF02643">
    <property type="entry name" value="DUF192"/>
    <property type="match status" value="1"/>
</dbReference>
<dbReference type="InterPro" id="IPR038695">
    <property type="entry name" value="Saro_0823-like_sf"/>
</dbReference>
<dbReference type="PANTHER" id="PTHR37953">
    <property type="entry name" value="UPF0127 PROTEIN MJ1496"/>
    <property type="match status" value="1"/>
</dbReference>
<evidence type="ECO:0000313" key="1">
    <source>
        <dbReference type="EMBL" id="PIQ88936.1"/>
    </source>
</evidence>
<evidence type="ECO:0000313" key="2">
    <source>
        <dbReference type="Proteomes" id="UP000229641"/>
    </source>
</evidence>
<dbReference type="AlphaFoldDB" id="A0A2H0LX26"/>
<dbReference type="PANTHER" id="PTHR37953:SF1">
    <property type="entry name" value="UPF0127 PROTEIN MJ1496"/>
    <property type="match status" value="1"/>
</dbReference>
<dbReference type="InterPro" id="IPR003795">
    <property type="entry name" value="DUF192"/>
</dbReference>
<sequence>MKTYRIINIAKNTPVAERAEIAENAFSRMKGLLGRKLLNKSCALIIKPTSSIHTFFMKFPIDIAFLDKNNKILKIKHGVMPFRFISCPLGAKITIELPSGTLKASNTEIGDILAIQS</sequence>
<protein>
    <recommendedName>
        <fullName evidence="3">DUF192 domain-containing protein</fullName>
    </recommendedName>
</protein>
<comment type="caution">
    <text evidence="1">The sequence shown here is derived from an EMBL/GenBank/DDBJ whole genome shotgun (WGS) entry which is preliminary data.</text>
</comment>
<name>A0A2H0LX26_9BACT</name>
<reference evidence="1 2" key="1">
    <citation type="submission" date="2017-09" db="EMBL/GenBank/DDBJ databases">
        <title>Depth-based differentiation of microbial function through sediment-hosted aquifers and enrichment of novel symbionts in the deep terrestrial subsurface.</title>
        <authorList>
            <person name="Probst A.J."/>
            <person name="Ladd B."/>
            <person name="Jarett J.K."/>
            <person name="Geller-Mcgrath D.E."/>
            <person name="Sieber C.M."/>
            <person name="Emerson J.B."/>
            <person name="Anantharaman K."/>
            <person name="Thomas B.C."/>
            <person name="Malmstrom R."/>
            <person name="Stieglmeier M."/>
            <person name="Klingl A."/>
            <person name="Woyke T."/>
            <person name="Ryan C.M."/>
            <person name="Banfield J.F."/>
        </authorList>
    </citation>
    <scope>NUCLEOTIDE SEQUENCE [LARGE SCALE GENOMIC DNA]</scope>
    <source>
        <strain evidence="1">CG11_big_fil_rev_8_21_14_0_20_42_13</strain>
    </source>
</reference>
<dbReference type="Gene3D" id="2.60.120.1140">
    <property type="entry name" value="Protein of unknown function DUF192"/>
    <property type="match status" value="1"/>
</dbReference>
<organism evidence="1 2">
    <name type="scientific">Candidatus Ghiorseimicrobium undicola</name>
    <dbReference type="NCBI Taxonomy" id="1974746"/>
    <lineage>
        <taxon>Bacteria</taxon>
        <taxon>Pseudomonadati</taxon>
        <taxon>Candidatus Omnitrophota</taxon>
        <taxon>Candidatus Ghiorseimicrobium</taxon>
    </lineage>
</organism>
<accession>A0A2H0LX26</accession>